<comment type="function">
    <text evidence="5">Involved in the third step of the chorismate pathway, which leads to the biosynthesis of aromatic amino acids. Catalyzes the cis-dehydration of 3-dehydroquinate (DHQ) and introduces the first double bond of the aromatic ring to yield 3-dehydroshikimate.</text>
</comment>
<dbReference type="OrthoDB" id="9813659at2"/>
<name>A0A380CNI5_9STAP</name>
<dbReference type="GO" id="GO:0008652">
    <property type="term" value="P:amino acid biosynthetic process"/>
    <property type="evidence" value="ECO:0007669"/>
    <property type="project" value="UniProtKB-KW"/>
</dbReference>
<dbReference type="PANTHER" id="PTHR43699">
    <property type="entry name" value="3-DEHYDROQUINATE DEHYDRATASE"/>
    <property type="match status" value="1"/>
</dbReference>
<comment type="subunit">
    <text evidence="5">Homodimer.</text>
</comment>
<dbReference type="GO" id="GO:0009423">
    <property type="term" value="P:chorismate biosynthetic process"/>
    <property type="evidence" value="ECO:0007669"/>
    <property type="project" value="UniProtKB-UniRule"/>
</dbReference>
<feature type="active site" description="Schiff-base intermediate with substrate" evidence="5">
    <location>
        <position position="160"/>
    </location>
</feature>
<reference evidence="7 8" key="1">
    <citation type="submission" date="2018-06" db="EMBL/GenBank/DDBJ databases">
        <authorList>
            <consortium name="Pathogen Informatics"/>
            <person name="Doyle S."/>
        </authorList>
    </citation>
    <scope>NUCLEOTIDE SEQUENCE [LARGE SCALE GENOMIC DNA]</scope>
    <source>
        <strain evidence="7 8">NCTC12413</strain>
    </source>
</reference>
<dbReference type="FunFam" id="3.20.20.70:FF:000047">
    <property type="entry name" value="3-dehydroquinate dehydratase"/>
    <property type="match status" value="1"/>
</dbReference>
<accession>A0A380CNI5</accession>
<dbReference type="STRING" id="1212545.SARL_08529"/>
<dbReference type="Gene3D" id="3.20.20.70">
    <property type="entry name" value="Aldolase class I"/>
    <property type="match status" value="1"/>
</dbReference>
<dbReference type="InterPro" id="IPR001381">
    <property type="entry name" value="DHquinase_I"/>
</dbReference>
<evidence type="ECO:0000256" key="4">
    <source>
        <dbReference type="ARBA" id="ARBA00023270"/>
    </source>
</evidence>
<dbReference type="Pfam" id="PF01487">
    <property type="entry name" value="DHquinase_I"/>
    <property type="match status" value="1"/>
</dbReference>
<comment type="similarity">
    <text evidence="5">Belongs to the type-I 3-dehydroquinase family.</text>
</comment>
<dbReference type="AlphaFoldDB" id="A0A380CNI5"/>
<dbReference type="Proteomes" id="UP000254956">
    <property type="component" value="Unassembled WGS sequence"/>
</dbReference>
<evidence type="ECO:0000256" key="5">
    <source>
        <dbReference type="HAMAP-Rule" id="MF_00214"/>
    </source>
</evidence>
<evidence type="ECO:0000256" key="1">
    <source>
        <dbReference type="ARBA" id="ARBA00001864"/>
    </source>
</evidence>
<feature type="binding site" evidence="5">
    <location>
        <position position="202"/>
    </location>
    <ligand>
        <name>3-dehydroquinate</name>
        <dbReference type="ChEBI" id="CHEBI:32364"/>
    </ligand>
</feature>
<feature type="active site" description="Proton donor/acceptor" evidence="5">
    <location>
        <position position="133"/>
    </location>
</feature>
<comment type="catalytic activity">
    <reaction evidence="1 5">
        <text>3-dehydroquinate = 3-dehydroshikimate + H2O</text>
        <dbReference type="Rhea" id="RHEA:21096"/>
        <dbReference type="ChEBI" id="CHEBI:15377"/>
        <dbReference type="ChEBI" id="CHEBI:16630"/>
        <dbReference type="ChEBI" id="CHEBI:32364"/>
        <dbReference type="EC" id="4.2.1.10"/>
    </reaction>
</comment>
<protein>
    <recommendedName>
        <fullName evidence="5">3-dehydroquinate dehydratase</fullName>
        <shortName evidence="5">3-dehydroquinase</shortName>
        <ecNumber evidence="5">4.2.1.10</ecNumber>
    </recommendedName>
    <alternativeName>
        <fullName evidence="5">Type I DHQase</fullName>
    </alternativeName>
    <alternativeName>
        <fullName evidence="5">Type I dehydroquinase</fullName>
        <shortName evidence="5">DHQ1</shortName>
    </alternativeName>
</protein>
<keyword evidence="3 5" id="KW-0456">Lyase</keyword>
<keyword evidence="9" id="KW-1185">Reference proteome</keyword>
<dbReference type="PANTHER" id="PTHR43699:SF1">
    <property type="entry name" value="3-DEHYDROQUINATE DEHYDRATASE"/>
    <property type="match status" value="1"/>
</dbReference>
<dbReference type="EMBL" id="UGZE01000001">
    <property type="protein sequence ID" value="SUJ22895.1"/>
    <property type="molecule type" value="Genomic_DNA"/>
</dbReference>
<dbReference type="GO" id="GO:0046279">
    <property type="term" value="P:3,4-dihydroxybenzoate biosynthetic process"/>
    <property type="evidence" value="ECO:0007669"/>
    <property type="project" value="TreeGrafter"/>
</dbReference>
<evidence type="ECO:0000313" key="6">
    <source>
        <dbReference type="EMBL" id="GEP99536.1"/>
    </source>
</evidence>
<proteinExistence type="inferred from homology"/>
<keyword evidence="4 5" id="KW-0704">Schiff base</keyword>
<evidence type="ECO:0000313" key="9">
    <source>
        <dbReference type="Proteomes" id="UP000321598"/>
    </source>
</evidence>
<evidence type="ECO:0000313" key="7">
    <source>
        <dbReference type="EMBL" id="SUJ22895.1"/>
    </source>
</evidence>
<dbReference type="GO" id="GO:0009073">
    <property type="term" value="P:aromatic amino acid family biosynthetic process"/>
    <property type="evidence" value="ECO:0007669"/>
    <property type="project" value="UniProtKB-KW"/>
</dbReference>
<feature type="binding site" evidence="5">
    <location>
        <position position="225"/>
    </location>
    <ligand>
        <name>3-dehydroquinate</name>
        <dbReference type="ChEBI" id="CHEBI:32364"/>
    </ligand>
</feature>
<keyword evidence="5" id="KW-0028">Amino-acid biosynthesis</keyword>
<dbReference type="EMBL" id="BKAV01000003">
    <property type="protein sequence ID" value="GEP99536.1"/>
    <property type="molecule type" value="Genomic_DNA"/>
</dbReference>
<gene>
    <name evidence="5 7" type="primary">aroD</name>
    <name evidence="7" type="ORF">NCTC12413_02040</name>
    <name evidence="6" type="ORF">SAR03_05740</name>
</gene>
<dbReference type="SUPFAM" id="SSF51569">
    <property type="entry name" value="Aldolase"/>
    <property type="match status" value="1"/>
</dbReference>
<dbReference type="InterPro" id="IPR013785">
    <property type="entry name" value="Aldolase_TIM"/>
</dbReference>
<organism evidence="7 8">
    <name type="scientific">Staphylococcus arlettae</name>
    <dbReference type="NCBI Taxonomy" id="29378"/>
    <lineage>
        <taxon>Bacteria</taxon>
        <taxon>Bacillati</taxon>
        <taxon>Bacillota</taxon>
        <taxon>Bacilli</taxon>
        <taxon>Bacillales</taxon>
        <taxon>Staphylococcaceae</taxon>
        <taxon>Staphylococcus</taxon>
    </lineage>
</organism>
<dbReference type="RefSeq" id="WP_103388097.1">
    <property type="nucleotide sequence ID" value="NZ_BKAV01000003.1"/>
</dbReference>
<dbReference type="HAMAP" id="MF_00214">
    <property type="entry name" value="AroD"/>
    <property type="match status" value="1"/>
</dbReference>
<reference evidence="6 9" key="2">
    <citation type="submission" date="2019-07" db="EMBL/GenBank/DDBJ databases">
        <title>Whole genome shotgun sequence of Staphylococcus arlettae NBRC 109765.</title>
        <authorList>
            <person name="Hosoyama A."/>
            <person name="Uohara A."/>
            <person name="Ohji S."/>
            <person name="Ichikawa N."/>
        </authorList>
    </citation>
    <scope>NUCLEOTIDE SEQUENCE [LARGE SCALE GENOMIC DNA]</scope>
    <source>
        <strain evidence="6 9">NBRC 109765</strain>
    </source>
</reference>
<feature type="binding site" evidence="5">
    <location>
        <begin position="35"/>
        <end position="37"/>
    </location>
    <ligand>
        <name>3-dehydroquinate</name>
        <dbReference type="ChEBI" id="CHEBI:32364"/>
    </ligand>
</feature>
<dbReference type="UniPathway" id="UPA00053">
    <property type="reaction ID" value="UER00086"/>
</dbReference>
<comment type="caution">
    <text evidence="5">Lacks conserved residue(s) required for the propagation of feature annotation.</text>
</comment>
<evidence type="ECO:0000256" key="3">
    <source>
        <dbReference type="ARBA" id="ARBA00023239"/>
    </source>
</evidence>
<dbReference type="Proteomes" id="UP000321598">
    <property type="component" value="Unassembled WGS sequence"/>
</dbReference>
<sequence>MAQVKIAVTIAPENELLPATIEDLKRYQSDFDIIELRIDQWQQIETTTVRAVLQQLKDLALNKQILVTYRTANQGGLGTLASKEYLEYLTTLITQETFDVIDLEFDKKQNPEELTTVINLAQNNNKEVVLSYHDFDQTPQLDELKHLYYKMHLLAPDYLKVAVMPKGKEDVTNLLNAMSVTADSINERVVGIAMGKIGIVSRTAQGVFGGTISYGCIDTPKAPGQIHVATLRQQLDFYN</sequence>
<keyword evidence="2 5" id="KW-0057">Aromatic amino acid biosynthesis</keyword>
<evidence type="ECO:0000313" key="8">
    <source>
        <dbReference type="Proteomes" id="UP000254956"/>
    </source>
</evidence>
<comment type="pathway">
    <text evidence="5">Metabolic intermediate biosynthesis; chorismate biosynthesis; chorismate from D-erythrose 4-phosphate and phosphoenolpyruvate: step 3/7.</text>
</comment>
<dbReference type="GO" id="GO:0003855">
    <property type="term" value="F:3-dehydroquinate dehydratase activity"/>
    <property type="evidence" value="ECO:0007669"/>
    <property type="project" value="UniProtKB-UniRule"/>
</dbReference>
<dbReference type="CDD" id="cd00502">
    <property type="entry name" value="DHQase_I"/>
    <property type="match status" value="1"/>
</dbReference>
<dbReference type="NCBIfam" id="TIGR01093">
    <property type="entry name" value="aroD"/>
    <property type="match status" value="1"/>
</dbReference>
<evidence type="ECO:0000256" key="2">
    <source>
        <dbReference type="ARBA" id="ARBA00023141"/>
    </source>
</evidence>
<dbReference type="InterPro" id="IPR050146">
    <property type="entry name" value="Type-I_3-dehydroquinase"/>
</dbReference>
<dbReference type="EC" id="4.2.1.10" evidence="5"/>
<feature type="binding site" evidence="5">
    <location>
        <position position="70"/>
    </location>
    <ligand>
        <name>3-dehydroquinate</name>
        <dbReference type="ChEBI" id="CHEBI:32364"/>
    </ligand>
</feature>